<comment type="caution">
    <text evidence="1">The sequence shown here is derived from an EMBL/GenBank/DDBJ whole genome shotgun (WGS) entry which is preliminary data.</text>
</comment>
<accession>A0A426G9G9</accession>
<dbReference type="Proteomes" id="UP000278566">
    <property type="component" value="Unassembled WGS sequence"/>
</dbReference>
<name>A0A426G9G9_STRSU</name>
<proteinExistence type="predicted"/>
<protein>
    <submittedName>
        <fullName evidence="1">Uncharacterized protein</fullName>
    </submittedName>
</protein>
<gene>
    <name evidence="1" type="ORF">EI220_03965</name>
</gene>
<sequence length="109" mass="12563">MKELIDFANFRIYDDGNKIHLLAPNKEVFDKTPAHEHGISFEIFDENGLLDYDKTVEKIEFHNKIRNRIKNDPRGQVGIVADVFGVDMGEAEEIRRNLIEIGKKKHGLS</sequence>
<dbReference type="EMBL" id="RRZO01000016">
    <property type="protein sequence ID" value="RRN51698.1"/>
    <property type="molecule type" value="Genomic_DNA"/>
</dbReference>
<organism evidence="1 2">
    <name type="scientific">Streptococcus suis</name>
    <dbReference type="NCBI Taxonomy" id="1307"/>
    <lineage>
        <taxon>Bacteria</taxon>
        <taxon>Bacillati</taxon>
        <taxon>Bacillota</taxon>
        <taxon>Bacilli</taxon>
        <taxon>Lactobacillales</taxon>
        <taxon>Streptococcaceae</taxon>
        <taxon>Streptococcus</taxon>
    </lineage>
</organism>
<evidence type="ECO:0000313" key="1">
    <source>
        <dbReference type="EMBL" id="RRN51698.1"/>
    </source>
</evidence>
<dbReference type="AlphaFoldDB" id="A0A426G9G9"/>
<reference evidence="1 2" key="1">
    <citation type="submission" date="2018-11" db="EMBL/GenBank/DDBJ databases">
        <title>Changes in penicillin susceptibility of Streptococcus suis isolates by amino acid alterations in the penicillin-binding protein.</title>
        <authorList>
            <person name="Niemann L."/>
            <person name="Eichhorn I."/>
        </authorList>
    </citation>
    <scope>NUCLEOTIDE SEQUENCE [LARGE SCALE GENOMIC DNA]</scope>
    <source>
        <strain evidence="1 2">IMT40738</strain>
    </source>
</reference>
<evidence type="ECO:0000313" key="2">
    <source>
        <dbReference type="Proteomes" id="UP000278566"/>
    </source>
</evidence>
<dbReference type="RefSeq" id="WP_125065036.1">
    <property type="nucleotide sequence ID" value="NZ_RRZO01000016.1"/>
</dbReference>